<comment type="subunit">
    <text evidence="7">Homodimer.</text>
</comment>
<dbReference type="PANTHER" id="PTHR21047">
    <property type="entry name" value="DTDP-6-DEOXY-D-GLUCOSE-3,5 EPIMERASE"/>
    <property type="match status" value="1"/>
</dbReference>
<comment type="function">
    <text evidence="2 7">Catalyzes the epimerization of the C3' and C5'positions of dTDP-6-deoxy-D-xylo-4-hexulose, forming dTDP-6-deoxy-L-lyxo-4-hexulose.</text>
</comment>
<dbReference type="AlphaFoldDB" id="A0A0B4XFD0"/>
<comment type="similarity">
    <text evidence="7">Belongs to the dTDP-4-dehydrorhamnose 3,5-epimerase family.</text>
</comment>
<dbReference type="CDD" id="cd00438">
    <property type="entry name" value="cupin_RmlC"/>
    <property type="match status" value="1"/>
</dbReference>
<dbReference type="GO" id="GO:0008830">
    <property type="term" value="F:dTDP-4-dehydrorhamnose 3,5-epimerase activity"/>
    <property type="evidence" value="ECO:0007669"/>
    <property type="project" value="UniProtKB-UniRule"/>
</dbReference>
<dbReference type="InterPro" id="IPR014710">
    <property type="entry name" value="RmlC-like_jellyroll"/>
</dbReference>
<dbReference type="SUPFAM" id="SSF51182">
    <property type="entry name" value="RmlC-like cupins"/>
    <property type="match status" value="1"/>
</dbReference>
<evidence type="ECO:0000256" key="2">
    <source>
        <dbReference type="ARBA" id="ARBA00001997"/>
    </source>
</evidence>
<dbReference type="RefSeq" id="WP_040115588.1">
    <property type="nucleotide sequence ID" value="NZ_CP006880.1"/>
</dbReference>
<evidence type="ECO:0000256" key="5">
    <source>
        <dbReference type="PIRSR" id="PIRSR600888-1"/>
    </source>
</evidence>
<evidence type="ECO:0000256" key="7">
    <source>
        <dbReference type="RuleBase" id="RU364069"/>
    </source>
</evidence>
<comment type="catalytic activity">
    <reaction evidence="1 7">
        <text>dTDP-4-dehydro-6-deoxy-alpha-D-glucose = dTDP-4-dehydro-beta-L-rhamnose</text>
        <dbReference type="Rhea" id="RHEA:16969"/>
        <dbReference type="ChEBI" id="CHEBI:57649"/>
        <dbReference type="ChEBI" id="CHEBI:62830"/>
        <dbReference type="EC" id="5.1.3.13"/>
    </reaction>
</comment>
<evidence type="ECO:0000256" key="4">
    <source>
        <dbReference type="ARBA" id="ARBA00019595"/>
    </source>
</evidence>
<dbReference type="HOGENOM" id="CLU_090940_1_0_5"/>
<dbReference type="EMBL" id="CP006880">
    <property type="protein sequence ID" value="AJD45348.1"/>
    <property type="molecule type" value="Genomic_DNA"/>
</dbReference>
<dbReference type="GO" id="GO:0005829">
    <property type="term" value="C:cytosol"/>
    <property type="evidence" value="ECO:0007669"/>
    <property type="project" value="TreeGrafter"/>
</dbReference>
<feature type="active site" description="Proton acceptor" evidence="5">
    <location>
        <position position="62"/>
    </location>
</feature>
<accession>A0A0B4XFD0</accession>
<reference evidence="8 9" key="1">
    <citation type="submission" date="2013-11" db="EMBL/GenBank/DDBJ databases">
        <title>Complete genome sequence of Rhizobium gallicum bv. gallicum R602.</title>
        <authorList>
            <person name="Bustos P."/>
            <person name="Santamaria R.I."/>
            <person name="Lozano L."/>
            <person name="Acosta J.L."/>
            <person name="Ormeno-Orrillo E."/>
            <person name="Rogel M.A."/>
            <person name="Romero D."/>
            <person name="Cevallos M.A."/>
            <person name="Martinez-Romero E."/>
            <person name="Gonzalez V."/>
        </authorList>
    </citation>
    <scope>NUCLEOTIDE SEQUENCE [LARGE SCALE GENOMIC DNA]</scope>
    <source>
        <strain evidence="8 9">R602</strain>
        <plasmid evidence="8 9">pRgalR602c</plasmid>
    </source>
</reference>
<feature type="active site" description="Proton donor" evidence="5">
    <location>
        <position position="132"/>
    </location>
</feature>
<keyword evidence="8" id="KW-0614">Plasmid</keyword>
<sequence>MKFHGTPLDGAYVIEPEPRGDERGWFQRVFCEREMADAGMEGRFVQVNNSFNAEAGTLRGLHYQLPPSPEVKIIRCISGALWDCIVDLRPDSATYLGWHAVELTGENRLAFYVPRGFAHGFVTLRPNTETLYLASEFYDPKSERGVRWNDPKFGITWPVEGIVISEKDAKWPDFDEDFHGVESLRGI</sequence>
<dbReference type="NCBIfam" id="TIGR01221">
    <property type="entry name" value="rmlC"/>
    <property type="match status" value="1"/>
</dbReference>
<comment type="pathway">
    <text evidence="7">Carbohydrate biosynthesis; dTDP-L-rhamnose biosynthesis.</text>
</comment>
<dbReference type="EC" id="5.1.3.13" evidence="3 7"/>
<dbReference type="KEGG" id="rga:RGR602_PC01321"/>
<name>A0A0B4XFD0_9HYPH</name>
<protein>
    <recommendedName>
        <fullName evidence="4 7">dTDP-4-dehydrorhamnose 3,5-epimerase</fullName>
        <ecNumber evidence="3 7">5.1.3.13</ecNumber>
    </recommendedName>
    <alternativeName>
        <fullName evidence="7">Thymidine diphospho-4-keto-rhamnose 3,5-epimerase</fullName>
    </alternativeName>
</protein>
<geneLocation type="plasmid" evidence="8 9">
    <name>pRgalR602c</name>
</geneLocation>
<evidence type="ECO:0000313" key="8">
    <source>
        <dbReference type="EMBL" id="AJD45348.1"/>
    </source>
</evidence>
<evidence type="ECO:0000256" key="3">
    <source>
        <dbReference type="ARBA" id="ARBA00012098"/>
    </source>
</evidence>
<dbReference type="InterPro" id="IPR011051">
    <property type="entry name" value="RmlC_Cupin_sf"/>
</dbReference>
<dbReference type="PANTHER" id="PTHR21047:SF2">
    <property type="entry name" value="THYMIDINE DIPHOSPHO-4-KETO-RHAMNOSE 3,5-EPIMERASE"/>
    <property type="match status" value="1"/>
</dbReference>
<gene>
    <name evidence="8" type="primary">rmlC</name>
    <name evidence="8" type="ORF">RGR602_PC01321</name>
</gene>
<evidence type="ECO:0000313" key="9">
    <source>
        <dbReference type="Proteomes" id="UP000031368"/>
    </source>
</evidence>
<dbReference type="Gene3D" id="2.60.120.10">
    <property type="entry name" value="Jelly Rolls"/>
    <property type="match status" value="1"/>
</dbReference>
<evidence type="ECO:0000256" key="6">
    <source>
        <dbReference type="PIRSR" id="PIRSR600888-3"/>
    </source>
</evidence>
<dbReference type="Pfam" id="PF00908">
    <property type="entry name" value="dTDP_sugar_isom"/>
    <property type="match status" value="1"/>
</dbReference>
<keyword evidence="7 8" id="KW-0413">Isomerase</keyword>
<dbReference type="InterPro" id="IPR000888">
    <property type="entry name" value="RmlC-like"/>
</dbReference>
<dbReference type="GO" id="GO:0019305">
    <property type="term" value="P:dTDP-rhamnose biosynthetic process"/>
    <property type="evidence" value="ECO:0007669"/>
    <property type="project" value="UniProtKB-UniRule"/>
</dbReference>
<keyword evidence="9" id="KW-1185">Reference proteome</keyword>
<proteinExistence type="inferred from homology"/>
<dbReference type="GO" id="GO:0000271">
    <property type="term" value="P:polysaccharide biosynthetic process"/>
    <property type="evidence" value="ECO:0007669"/>
    <property type="project" value="TreeGrafter"/>
</dbReference>
<dbReference type="UniPathway" id="UPA00124"/>
<evidence type="ECO:0000256" key="1">
    <source>
        <dbReference type="ARBA" id="ARBA00001298"/>
    </source>
</evidence>
<organism evidence="8 9">
    <name type="scientific">Rhizobium gallicum bv. gallicum R602sp</name>
    <dbReference type="NCBI Taxonomy" id="1041138"/>
    <lineage>
        <taxon>Bacteria</taxon>
        <taxon>Pseudomonadati</taxon>
        <taxon>Pseudomonadota</taxon>
        <taxon>Alphaproteobacteria</taxon>
        <taxon>Hyphomicrobiales</taxon>
        <taxon>Rhizobiaceae</taxon>
        <taxon>Rhizobium/Agrobacterium group</taxon>
        <taxon>Rhizobium</taxon>
    </lineage>
</organism>
<dbReference type="Proteomes" id="UP000031368">
    <property type="component" value="Plasmid pRgalR602c"/>
</dbReference>
<feature type="site" description="Participates in a stacking interaction with the thymidine ring of dTDP-4-oxo-6-deoxyglucose" evidence="6">
    <location>
        <position position="138"/>
    </location>
</feature>